<dbReference type="InterPro" id="IPR031825">
    <property type="entry name" value="RXLR"/>
</dbReference>
<dbReference type="GO" id="GO:0043657">
    <property type="term" value="C:host cell"/>
    <property type="evidence" value="ECO:0007669"/>
    <property type="project" value="UniProtKB-SubCell"/>
</dbReference>
<dbReference type="Pfam" id="PF22748">
    <property type="entry name" value="PexRD54_WY"/>
    <property type="match status" value="1"/>
</dbReference>
<comment type="domain">
    <text evidence="7">The RxLR-dEER motif acts to carry the protein into the host cell cytoplasm through binding to cell surface phosphatidylinositol-3-phosphate.</text>
</comment>
<dbReference type="OrthoDB" id="118898at2759"/>
<evidence type="ECO:0000313" key="10">
    <source>
        <dbReference type="Proteomes" id="UP000198211"/>
    </source>
</evidence>
<accession>A0A225WIA2</accession>
<dbReference type="AlphaFoldDB" id="A0A225WIA2"/>
<name>A0A225WIA2_9STRA</name>
<evidence type="ECO:0000313" key="9">
    <source>
        <dbReference type="EMBL" id="OWZ17164.1"/>
    </source>
</evidence>
<feature type="signal peptide" evidence="7">
    <location>
        <begin position="1"/>
        <end position="19"/>
    </location>
</feature>
<evidence type="ECO:0000256" key="2">
    <source>
        <dbReference type="ARBA" id="ARBA00004613"/>
    </source>
</evidence>
<feature type="domain" description="RxLR effector PexRD54 WY" evidence="8">
    <location>
        <begin position="274"/>
        <end position="313"/>
    </location>
</feature>
<comment type="caution">
    <text evidence="9">The sequence shown here is derived from an EMBL/GenBank/DDBJ whole genome shotgun (WGS) entry which is preliminary data.</text>
</comment>
<keyword evidence="10" id="KW-1185">Reference proteome</keyword>
<sequence length="416" mass="46757">MRIHYAVLLVATIIGSANAVVLAKDLTSDVSVDSVLGDLGGVSTNRFLRIHDGTEARKNDEERMFSAQSIPGVSYITQAVNNRVMNSKLAAALKREEDVDNVFSMLKLNVPGQNIFENPVFLKWAKYVDDLNGQTKNKDPKSMLPMLKSQYGDDNLAVMLEAAVKVQVKDTADVAKKLQTEQMNLWKTEGLTTDQLFKIYKLNVFEDGVTNILANPGVSVWVKYADEFNPGEKTTLFDTIRKSYSDDLVVSKILSTGELDSTTKKFATELQKQQATRWLDEKKTPDDIFDLLRLGSSKETLLANPLLHTFINYEEAFRKSIPGTDKVTLFDALKARYDDKIIVQMLNSVARKDTKTTREALYANNVQDALLTKWAKTNERGDQVLHLLGATDAKKREVLQAYAEKLILYQPKYLEA</sequence>
<feature type="chain" id="PRO_5044953546" description="RxLR effector protein" evidence="7">
    <location>
        <begin position="20"/>
        <end position="416"/>
    </location>
</feature>
<keyword evidence="6" id="KW-0843">Virulence</keyword>
<evidence type="ECO:0000259" key="8">
    <source>
        <dbReference type="Pfam" id="PF22748"/>
    </source>
</evidence>
<evidence type="ECO:0000256" key="5">
    <source>
        <dbReference type="ARBA" id="ARBA00022729"/>
    </source>
</evidence>
<comment type="function">
    <text evidence="7">Effector that suppresses plant defense responses during pathogen infection.</text>
</comment>
<comment type="subcellular location">
    <subcellularLocation>
        <location evidence="1">Host cell</location>
    </subcellularLocation>
    <subcellularLocation>
        <location evidence="2 7">Secreted</location>
    </subcellularLocation>
</comment>
<dbReference type="Proteomes" id="UP000198211">
    <property type="component" value="Unassembled WGS sequence"/>
</dbReference>
<organism evidence="9 10">
    <name type="scientific">Phytophthora megakarya</name>
    <dbReference type="NCBI Taxonomy" id="4795"/>
    <lineage>
        <taxon>Eukaryota</taxon>
        <taxon>Sar</taxon>
        <taxon>Stramenopiles</taxon>
        <taxon>Oomycota</taxon>
        <taxon>Peronosporomycetes</taxon>
        <taxon>Peronosporales</taxon>
        <taxon>Peronosporaceae</taxon>
        <taxon>Phytophthora</taxon>
    </lineage>
</organism>
<keyword evidence="4 7" id="KW-0964">Secreted</keyword>
<comment type="similarity">
    <text evidence="3 7">Belongs to the RxLR effector family.</text>
</comment>
<protein>
    <recommendedName>
        <fullName evidence="7">RxLR effector protein</fullName>
    </recommendedName>
</protein>
<evidence type="ECO:0000256" key="4">
    <source>
        <dbReference type="ARBA" id="ARBA00022525"/>
    </source>
</evidence>
<evidence type="ECO:0000256" key="3">
    <source>
        <dbReference type="ARBA" id="ARBA00010400"/>
    </source>
</evidence>
<gene>
    <name evidence="9" type="ORF">PHMEG_0008932</name>
</gene>
<dbReference type="InterPro" id="IPR054463">
    <property type="entry name" value="PexRD54_WY"/>
</dbReference>
<proteinExistence type="inferred from homology"/>
<evidence type="ECO:0000256" key="7">
    <source>
        <dbReference type="RuleBase" id="RU367124"/>
    </source>
</evidence>
<dbReference type="GO" id="GO:0005576">
    <property type="term" value="C:extracellular region"/>
    <property type="evidence" value="ECO:0007669"/>
    <property type="project" value="UniProtKB-SubCell"/>
</dbReference>
<evidence type="ECO:0000256" key="1">
    <source>
        <dbReference type="ARBA" id="ARBA00004340"/>
    </source>
</evidence>
<reference evidence="10" key="1">
    <citation type="submission" date="2017-03" db="EMBL/GenBank/DDBJ databases">
        <title>Phytopthora megakarya and P. palmivora, two closely related causual agents of cacao black pod achieved similar genome size and gene model numbers by different mechanisms.</title>
        <authorList>
            <person name="Ali S."/>
            <person name="Shao J."/>
            <person name="Larry D.J."/>
            <person name="Kronmiller B."/>
            <person name="Shen D."/>
            <person name="Strem M.D."/>
            <person name="Melnick R.L."/>
            <person name="Guiltinan M.J."/>
            <person name="Tyler B.M."/>
            <person name="Meinhardt L.W."/>
            <person name="Bailey B.A."/>
        </authorList>
    </citation>
    <scope>NUCLEOTIDE SEQUENCE [LARGE SCALE GENOMIC DNA]</scope>
    <source>
        <strain evidence="10">zdho120</strain>
    </source>
</reference>
<dbReference type="EMBL" id="NBNE01000801">
    <property type="protein sequence ID" value="OWZ17164.1"/>
    <property type="molecule type" value="Genomic_DNA"/>
</dbReference>
<keyword evidence="5 7" id="KW-0732">Signal</keyword>
<evidence type="ECO:0000256" key="6">
    <source>
        <dbReference type="ARBA" id="ARBA00023026"/>
    </source>
</evidence>
<dbReference type="Pfam" id="PF16810">
    <property type="entry name" value="RXLR"/>
    <property type="match status" value="1"/>
</dbReference>